<feature type="domain" description="RING-type" evidence="2">
    <location>
        <begin position="168"/>
        <end position="225"/>
    </location>
</feature>
<protein>
    <recommendedName>
        <fullName evidence="2">RING-type domain-containing protein</fullName>
    </recommendedName>
</protein>
<accession>A0A7N0TZC0</accession>
<proteinExistence type="predicted"/>
<dbReference type="PANTHER" id="PTHR31150:SF6">
    <property type="entry name" value="ZINC ION BINDING PROTEIN"/>
    <property type="match status" value="1"/>
</dbReference>
<dbReference type="Gene3D" id="3.30.40.10">
    <property type="entry name" value="Zinc/RING finger domain, C3HC4 (zinc finger)"/>
    <property type="match status" value="1"/>
</dbReference>
<dbReference type="Proteomes" id="UP000594263">
    <property type="component" value="Unplaced"/>
</dbReference>
<keyword evidence="1" id="KW-0479">Metal-binding</keyword>
<organism evidence="3 4">
    <name type="scientific">Kalanchoe fedtschenkoi</name>
    <name type="common">Lavender scallops</name>
    <name type="synonym">South American air plant</name>
    <dbReference type="NCBI Taxonomy" id="63787"/>
    <lineage>
        <taxon>Eukaryota</taxon>
        <taxon>Viridiplantae</taxon>
        <taxon>Streptophyta</taxon>
        <taxon>Embryophyta</taxon>
        <taxon>Tracheophyta</taxon>
        <taxon>Spermatophyta</taxon>
        <taxon>Magnoliopsida</taxon>
        <taxon>eudicotyledons</taxon>
        <taxon>Gunneridae</taxon>
        <taxon>Pentapetalae</taxon>
        <taxon>Saxifragales</taxon>
        <taxon>Crassulaceae</taxon>
        <taxon>Kalanchoe</taxon>
    </lineage>
</organism>
<name>A0A7N0TZC0_KALFE</name>
<keyword evidence="4" id="KW-1185">Reference proteome</keyword>
<dbReference type="InterPro" id="IPR001841">
    <property type="entry name" value="Znf_RING"/>
</dbReference>
<reference evidence="3" key="1">
    <citation type="submission" date="2021-01" db="UniProtKB">
        <authorList>
            <consortium name="EnsemblPlants"/>
        </authorList>
    </citation>
    <scope>IDENTIFICATION</scope>
</reference>
<evidence type="ECO:0000313" key="4">
    <source>
        <dbReference type="Proteomes" id="UP000594263"/>
    </source>
</evidence>
<dbReference type="PANTHER" id="PTHR31150">
    <property type="entry name" value="EXPRESSED PROTEIN"/>
    <property type="match status" value="1"/>
</dbReference>
<keyword evidence="1" id="KW-0862">Zinc</keyword>
<evidence type="ECO:0000256" key="1">
    <source>
        <dbReference type="PROSITE-ProRule" id="PRU00175"/>
    </source>
</evidence>
<dbReference type="InterPro" id="IPR013083">
    <property type="entry name" value="Znf_RING/FYVE/PHD"/>
</dbReference>
<dbReference type="EnsemblPlants" id="Kaladp0048s0763.1.v1.1">
    <property type="protein sequence ID" value="Kaladp0048s0763.1.v1.1"/>
    <property type="gene ID" value="Kaladp0048s0763.v1.1"/>
</dbReference>
<dbReference type="PROSITE" id="PS50089">
    <property type="entry name" value="ZF_RING_2"/>
    <property type="match status" value="1"/>
</dbReference>
<evidence type="ECO:0000259" key="2">
    <source>
        <dbReference type="PROSITE" id="PS50089"/>
    </source>
</evidence>
<dbReference type="Gramene" id="Kaladp0048s0763.1.v1.1">
    <property type="protein sequence ID" value="Kaladp0048s0763.1.v1.1"/>
    <property type="gene ID" value="Kaladp0048s0763.v1.1"/>
</dbReference>
<dbReference type="GO" id="GO:0008270">
    <property type="term" value="F:zinc ion binding"/>
    <property type="evidence" value="ECO:0007669"/>
    <property type="project" value="UniProtKB-KW"/>
</dbReference>
<evidence type="ECO:0000313" key="3">
    <source>
        <dbReference type="EnsemblPlants" id="Kaladp0048s0763.1.v1.1"/>
    </source>
</evidence>
<dbReference type="SUPFAM" id="SSF57850">
    <property type="entry name" value="RING/U-box"/>
    <property type="match status" value="1"/>
</dbReference>
<keyword evidence="1" id="KW-0863">Zinc-finger</keyword>
<dbReference type="AlphaFoldDB" id="A0A7N0TZC0"/>
<sequence>MPICFGVINVLTNLHLFSDIADGVPCSSGVNISPEPKIPQSVDPSEPLKHHIAAHSNTETSVRFPHFDPRHNFSLSRSIVLKQAQNLHYGHQYSRRKSNHHASVSGPFVKGVPTHDEKLPFKLPHQTMLEMQYQAERLLNPDNRIRFNPTEMETVPANFPDPAKVASCTVCQKPLRRKPCSGAMLSSSDVSVVAVLVCGHLYHAQCLEQNTCHEHLHDPPCPLCSGMLAGTSINNAYAS</sequence>